<name>X1B574_9ZZZZ</name>
<feature type="non-terminal residue" evidence="1">
    <location>
        <position position="1"/>
    </location>
</feature>
<dbReference type="EMBL" id="BART01025872">
    <property type="protein sequence ID" value="GAG90874.1"/>
    <property type="molecule type" value="Genomic_DNA"/>
</dbReference>
<sequence>SDLLAAQVVGNKELFEEDYSTSIFANSLVMVQNGTGVVYSSLSIFGSWESLITQGNICYLDLDFTFNAGVSDGEIDVTVYIIES</sequence>
<accession>X1B574</accession>
<protein>
    <submittedName>
        <fullName evidence="1">Uncharacterized protein</fullName>
    </submittedName>
</protein>
<proteinExistence type="predicted"/>
<reference evidence="1" key="1">
    <citation type="journal article" date="2014" name="Front. Microbiol.">
        <title>High frequency of phylogenetically diverse reductive dehalogenase-homologous genes in deep subseafloor sedimentary metagenomes.</title>
        <authorList>
            <person name="Kawai M."/>
            <person name="Futagami T."/>
            <person name="Toyoda A."/>
            <person name="Takaki Y."/>
            <person name="Nishi S."/>
            <person name="Hori S."/>
            <person name="Arai W."/>
            <person name="Tsubouchi T."/>
            <person name="Morono Y."/>
            <person name="Uchiyama I."/>
            <person name="Ito T."/>
            <person name="Fujiyama A."/>
            <person name="Inagaki F."/>
            <person name="Takami H."/>
        </authorList>
    </citation>
    <scope>NUCLEOTIDE SEQUENCE</scope>
    <source>
        <strain evidence="1">Expedition CK06-06</strain>
    </source>
</reference>
<gene>
    <name evidence="1" type="ORF">S01H4_46314</name>
</gene>
<dbReference type="AlphaFoldDB" id="X1B574"/>
<evidence type="ECO:0000313" key="1">
    <source>
        <dbReference type="EMBL" id="GAG90874.1"/>
    </source>
</evidence>
<comment type="caution">
    <text evidence="1">The sequence shown here is derived from an EMBL/GenBank/DDBJ whole genome shotgun (WGS) entry which is preliminary data.</text>
</comment>
<organism evidence="1">
    <name type="scientific">marine sediment metagenome</name>
    <dbReference type="NCBI Taxonomy" id="412755"/>
    <lineage>
        <taxon>unclassified sequences</taxon>
        <taxon>metagenomes</taxon>
        <taxon>ecological metagenomes</taxon>
    </lineage>
</organism>